<sequence length="505" mass="51335">MNLSYYLKGILISVLLLGFIASCGDDNPAEVDVNPPSLTAPGAQEVVLGNSVTLSFSVTISGGYASAQASAQNGSANVTTEPASGATSGAVEVEFTPNSVGAASVTLTVTDSDGQTDDATAVVTVVAEQTVFQVTENISSNTTWETGNTYILGGRITVLAGATLTIEPGVIVKGEAGTGANATALLIARDGTLNANGEANAPIIFTSFADEITPEQVAAGDFTSPNLDPDISGLWGGVLILGNAPISASSEGSDITETQIEGIPTSDSNGLYGGNDPSDSSGSITHISIRHGGANIGEGNEINGLTLGGVGSGTNIQNVEVVANQDDGIEWFGGTVDVTNVLVWNSFDDAIDTDQAWAGTLDNAVIVSPEDSAFELDGPEGSFTSTGHTIQNATIYLQGNGAEELIDVDDNTDVSMNNLLFFGLDEGGSLSSDYPDYAANPDGYAITSIEAIIPAGFTVTDFFPGLESEVTEIADLNAATLGADASVFGWTWASQSGALGSLGVE</sequence>
<evidence type="ECO:0000313" key="3">
    <source>
        <dbReference type="Proteomes" id="UP000245533"/>
    </source>
</evidence>
<evidence type="ECO:0000313" key="2">
    <source>
        <dbReference type="EMBL" id="PWN06837.1"/>
    </source>
</evidence>
<feature type="signal peptide" evidence="1">
    <location>
        <begin position="1"/>
        <end position="24"/>
    </location>
</feature>
<dbReference type="Proteomes" id="UP000245533">
    <property type="component" value="Unassembled WGS sequence"/>
</dbReference>
<dbReference type="RefSeq" id="WP_109646154.1">
    <property type="nucleotide sequence ID" value="NZ_QGGB01000005.1"/>
</dbReference>
<dbReference type="OrthoDB" id="1521716at2"/>
<gene>
    <name evidence="2" type="ORF">DDZ15_06065</name>
</gene>
<evidence type="ECO:0000256" key="1">
    <source>
        <dbReference type="SAM" id="SignalP"/>
    </source>
</evidence>
<name>A0A316TQF7_9BACT</name>
<accession>A0A316TQF7</accession>
<dbReference type="PANTHER" id="PTHR41339:SF1">
    <property type="entry name" value="SECRETED PROTEIN"/>
    <property type="match status" value="1"/>
</dbReference>
<dbReference type="SUPFAM" id="SSF51126">
    <property type="entry name" value="Pectin lyase-like"/>
    <property type="match status" value="1"/>
</dbReference>
<keyword evidence="1" id="KW-0732">Signal</keyword>
<organism evidence="2 3">
    <name type="scientific">Rhodohalobacter mucosus</name>
    <dbReference type="NCBI Taxonomy" id="2079485"/>
    <lineage>
        <taxon>Bacteria</taxon>
        <taxon>Pseudomonadati</taxon>
        <taxon>Balneolota</taxon>
        <taxon>Balneolia</taxon>
        <taxon>Balneolales</taxon>
        <taxon>Balneolaceae</taxon>
        <taxon>Rhodohalobacter</taxon>
    </lineage>
</organism>
<dbReference type="InterPro" id="IPR011050">
    <property type="entry name" value="Pectin_lyase_fold/virulence"/>
</dbReference>
<dbReference type="Gene3D" id="2.60.40.10">
    <property type="entry name" value="Immunoglobulins"/>
    <property type="match status" value="1"/>
</dbReference>
<protein>
    <submittedName>
        <fullName evidence="2">Uncharacterized protein</fullName>
    </submittedName>
</protein>
<dbReference type="EMBL" id="QGGB01000005">
    <property type="protein sequence ID" value="PWN06837.1"/>
    <property type="molecule type" value="Genomic_DNA"/>
</dbReference>
<comment type="caution">
    <text evidence="2">The sequence shown here is derived from an EMBL/GenBank/DDBJ whole genome shotgun (WGS) entry which is preliminary data.</text>
</comment>
<dbReference type="SUPFAM" id="SSF49299">
    <property type="entry name" value="PKD domain"/>
    <property type="match status" value="1"/>
</dbReference>
<dbReference type="PANTHER" id="PTHR41339">
    <property type="entry name" value="LIPL48"/>
    <property type="match status" value="1"/>
</dbReference>
<proteinExistence type="predicted"/>
<reference evidence="2 3" key="1">
    <citation type="submission" date="2018-05" db="EMBL/GenBank/DDBJ databases">
        <title>Rhodohalobacter halophilus gen. nov., sp. nov., a moderately halophilic member of the family Balneolaceae.</title>
        <authorList>
            <person name="Liu Z.-W."/>
        </authorList>
    </citation>
    <scope>NUCLEOTIDE SEQUENCE [LARGE SCALE GENOMIC DNA]</scope>
    <source>
        <strain evidence="2 3">8A47</strain>
    </source>
</reference>
<feature type="chain" id="PRO_5016233516" evidence="1">
    <location>
        <begin position="25"/>
        <end position="505"/>
    </location>
</feature>
<keyword evidence="3" id="KW-1185">Reference proteome</keyword>
<dbReference type="InterPro" id="IPR013783">
    <property type="entry name" value="Ig-like_fold"/>
</dbReference>
<dbReference type="InterPro" id="IPR035986">
    <property type="entry name" value="PKD_dom_sf"/>
</dbReference>
<dbReference type="AlphaFoldDB" id="A0A316TQF7"/>